<name>A0A1I4K1K7_9RHOB</name>
<protein>
    <submittedName>
        <fullName evidence="4">NADP-dependent 3-hydroxy acid dehydrogenase YdfG</fullName>
    </submittedName>
</protein>
<dbReference type="STRING" id="254406.SAMN04488042_1011262"/>
<dbReference type="PRINTS" id="PR00081">
    <property type="entry name" value="GDHRDH"/>
</dbReference>
<evidence type="ECO:0000313" key="5">
    <source>
        <dbReference type="Proteomes" id="UP000199144"/>
    </source>
</evidence>
<evidence type="ECO:0000313" key="4">
    <source>
        <dbReference type="EMBL" id="SFL72256.1"/>
    </source>
</evidence>
<dbReference type="RefSeq" id="WP_242654704.1">
    <property type="nucleotide sequence ID" value="NZ_FOTQ01000001.1"/>
</dbReference>
<evidence type="ECO:0000256" key="3">
    <source>
        <dbReference type="RuleBase" id="RU000363"/>
    </source>
</evidence>
<evidence type="ECO:0000256" key="2">
    <source>
        <dbReference type="ARBA" id="ARBA00023002"/>
    </source>
</evidence>
<accession>A0A1I4K1K7</accession>
<dbReference type="GO" id="GO:0016491">
    <property type="term" value="F:oxidoreductase activity"/>
    <property type="evidence" value="ECO:0007669"/>
    <property type="project" value="UniProtKB-KW"/>
</dbReference>
<organism evidence="4 5">
    <name type="scientific">Shimia aestuarii</name>
    <dbReference type="NCBI Taxonomy" id="254406"/>
    <lineage>
        <taxon>Bacteria</taxon>
        <taxon>Pseudomonadati</taxon>
        <taxon>Pseudomonadota</taxon>
        <taxon>Alphaproteobacteria</taxon>
        <taxon>Rhodobacterales</taxon>
        <taxon>Roseobacteraceae</taxon>
    </lineage>
</organism>
<dbReference type="InterPro" id="IPR002347">
    <property type="entry name" value="SDR_fam"/>
</dbReference>
<keyword evidence="5" id="KW-1185">Reference proteome</keyword>
<evidence type="ECO:0000256" key="1">
    <source>
        <dbReference type="ARBA" id="ARBA00006484"/>
    </source>
</evidence>
<sequence>MSTGMTVVTGAGSGLGRALVVELCARGQHVAGLGRRADALQETAALAGDLFTAIPADVSDPASVRAAFAQVRALGPVTILINNAGVYPHRDIFDETAQSFMETVNTNLGGMVACTREALADMGAAGEGRIVNVSSFSDLSPPPCSAAYSVSKGACTVFSRALVADLGDRLPGIVVSTWMPGMLNTDMGIPEGLDPAVAAKWGAALALWSDRTLSGTVFEMDREILPPRGLKGKLKDMLLLRRRKPRRISV</sequence>
<dbReference type="EMBL" id="FOTQ01000001">
    <property type="protein sequence ID" value="SFL72256.1"/>
    <property type="molecule type" value="Genomic_DNA"/>
</dbReference>
<gene>
    <name evidence="4" type="ORF">SAMN04488042_1011262</name>
</gene>
<dbReference type="Gene3D" id="3.40.50.720">
    <property type="entry name" value="NAD(P)-binding Rossmann-like Domain"/>
    <property type="match status" value="1"/>
</dbReference>
<dbReference type="AlphaFoldDB" id="A0A1I4K1K7"/>
<dbReference type="SUPFAM" id="SSF51735">
    <property type="entry name" value="NAD(P)-binding Rossmann-fold domains"/>
    <property type="match status" value="1"/>
</dbReference>
<proteinExistence type="inferred from homology"/>
<dbReference type="InterPro" id="IPR036291">
    <property type="entry name" value="NAD(P)-bd_dom_sf"/>
</dbReference>
<comment type="similarity">
    <text evidence="1 3">Belongs to the short-chain dehydrogenases/reductases (SDR) family.</text>
</comment>
<dbReference type="Pfam" id="PF00106">
    <property type="entry name" value="adh_short"/>
    <property type="match status" value="1"/>
</dbReference>
<dbReference type="PANTHER" id="PTHR44196:SF1">
    <property type="entry name" value="DEHYDROGENASE_REDUCTASE SDR FAMILY MEMBER 7B"/>
    <property type="match status" value="1"/>
</dbReference>
<dbReference type="GO" id="GO:0016020">
    <property type="term" value="C:membrane"/>
    <property type="evidence" value="ECO:0007669"/>
    <property type="project" value="TreeGrafter"/>
</dbReference>
<keyword evidence="2" id="KW-0560">Oxidoreductase</keyword>
<dbReference type="CDD" id="cd05233">
    <property type="entry name" value="SDR_c"/>
    <property type="match status" value="1"/>
</dbReference>
<dbReference type="PANTHER" id="PTHR44196">
    <property type="entry name" value="DEHYDROGENASE/REDUCTASE SDR FAMILY MEMBER 7B"/>
    <property type="match status" value="1"/>
</dbReference>
<reference evidence="4 5" key="1">
    <citation type="submission" date="2016-10" db="EMBL/GenBank/DDBJ databases">
        <authorList>
            <person name="de Groot N.N."/>
        </authorList>
    </citation>
    <scope>NUCLEOTIDE SEQUENCE [LARGE SCALE GENOMIC DNA]</scope>
    <source>
        <strain evidence="4 5">DSM 15283</strain>
    </source>
</reference>
<dbReference type="PRINTS" id="PR00080">
    <property type="entry name" value="SDRFAMILY"/>
</dbReference>
<dbReference type="Proteomes" id="UP000199144">
    <property type="component" value="Unassembled WGS sequence"/>
</dbReference>